<dbReference type="EMBL" id="CP040626">
    <property type="protein sequence ID" value="QMW92185.1"/>
    <property type="molecule type" value="Genomic_DNA"/>
</dbReference>
<dbReference type="InterPro" id="IPR050248">
    <property type="entry name" value="Polysacc_deacetylase_ArnD"/>
</dbReference>
<dbReference type="RefSeq" id="WP_002582072.1">
    <property type="nucleotide sequence ID" value="NZ_AP019716.1"/>
</dbReference>
<dbReference type="AlphaFoldDB" id="A0A6N3A7T6"/>
<reference evidence="3 5" key="1">
    <citation type="submission" date="2019-05" db="EMBL/GenBank/DDBJ databases">
        <authorList>
            <person name="Schori C."/>
            <person name="Ahrens C."/>
        </authorList>
    </citation>
    <scope>NUCLEOTIDE SEQUENCE [LARGE SCALE GENOMIC DNA]</scope>
    <source>
        <strain evidence="3 5">DSM 10702</strain>
    </source>
</reference>
<dbReference type="PANTHER" id="PTHR10587:SF125">
    <property type="entry name" value="POLYSACCHARIDE DEACETYLASE YHEN-RELATED"/>
    <property type="match status" value="1"/>
</dbReference>
<protein>
    <submittedName>
        <fullName evidence="4">Peptidoglycan-N-acetylglucosamine deacetylase</fullName>
        <ecNumber evidence="4">3.5.1.104</ecNumber>
    </submittedName>
    <submittedName>
        <fullName evidence="3">Polysaccharide deacetylase</fullName>
    </submittedName>
</protein>
<dbReference type="GO" id="GO:0016810">
    <property type="term" value="F:hydrolase activity, acting on carbon-nitrogen (but not peptide) bonds"/>
    <property type="evidence" value="ECO:0007669"/>
    <property type="project" value="InterPro"/>
</dbReference>
<dbReference type="SUPFAM" id="SSF88713">
    <property type="entry name" value="Glycoside hydrolase/deacetylase"/>
    <property type="match status" value="1"/>
</dbReference>
<sequence length="242" mass="27697">MYLKKLKKLTLFSLIITMFFSIPIYNTYADEKNNVESNSKVVYLTFDDGPAGKVTNDVLDILKNNSVHATFFLIGCQIKDQEDLVKRIYDEGNSIGLHSMTHKKNSLYCSNEQFLKEMISTQELISTVVPIKPTILRFPFGCNNNTYKISKSMVDLLHDNNLKIYDWNTDSGDGANPNSAPSTILKNAKSTKDRVILLMHCSYLSKNTVKALPSIIQYYKDNGYEFKTIDENTPEEFHFMKK</sequence>
<evidence type="ECO:0000313" key="5">
    <source>
        <dbReference type="Proteomes" id="UP000515243"/>
    </source>
</evidence>
<feature type="signal peptide" evidence="1">
    <location>
        <begin position="1"/>
        <end position="29"/>
    </location>
</feature>
<feature type="chain" id="PRO_5042394858" evidence="1">
    <location>
        <begin position="30"/>
        <end position="242"/>
    </location>
</feature>
<dbReference type="CDD" id="cd10944">
    <property type="entry name" value="CE4_SmPgdA_like"/>
    <property type="match status" value="1"/>
</dbReference>
<keyword evidence="4" id="KW-0378">Hydrolase</keyword>
<reference evidence="4" key="2">
    <citation type="submission" date="2019-11" db="EMBL/GenBank/DDBJ databases">
        <authorList>
            <person name="Feng L."/>
        </authorList>
    </citation>
    <scope>NUCLEOTIDE SEQUENCE</scope>
    <source>
        <strain evidence="4">CButyricumLFYP62</strain>
    </source>
</reference>
<dbReference type="Gene3D" id="3.20.20.370">
    <property type="entry name" value="Glycoside hydrolase/deacetylase"/>
    <property type="match status" value="1"/>
</dbReference>
<evidence type="ECO:0000259" key="2">
    <source>
        <dbReference type="PROSITE" id="PS51677"/>
    </source>
</evidence>
<evidence type="ECO:0000256" key="1">
    <source>
        <dbReference type="SAM" id="SignalP"/>
    </source>
</evidence>
<dbReference type="GO" id="GO:0005975">
    <property type="term" value="P:carbohydrate metabolic process"/>
    <property type="evidence" value="ECO:0007669"/>
    <property type="project" value="InterPro"/>
</dbReference>
<organism evidence="4">
    <name type="scientific">Clostridium butyricum</name>
    <dbReference type="NCBI Taxonomy" id="1492"/>
    <lineage>
        <taxon>Bacteria</taxon>
        <taxon>Bacillati</taxon>
        <taxon>Bacillota</taxon>
        <taxon>Clostridia</taxon>
        <taxon>Eubacteriales</taxon>
        <taxon>Clostridiaceae</taxon>
        <taxon>Clostridium</taxon>
    </lineage>
</organism>
<dbReference type="EC" id="3.5.1.104" evidence="4"/>
<dbReference type="GeneID" id="92945450"/>
<dbReference type="InterPro" id="IPR011330">
    <property type="entry name" value="Glyco_hydro/deAcase_b/a-brl"/>
</dbReference>
<dbReference type="PROSITE" id="PS51677">
    <property type="entry name" value="NODB"/>
    <property type="match status" value="1"/>
</dbReference>
<dbReference type="EMBL" id="CACRTU010000009">
    <property type="protein sequence ID" value="VYT87701.1"/>
    <property type="molecule type" value="Genomic_DNA"/>
</dbReference>
<dbReference type="Proteomes" id="UP000515243">
    <property type="component" value="Chromosome 1"/>
</dbReference>
<evidence type="ECO:0000313" key="4">
    <source>
        <dbReference type="EMBL" id="VYT87701.1"/>
    </source>
</evidence>
<dbReference type="Pfam" id="PF01522">
    <property type="entry name" value="Polysacc_deac_1"/>
    <property type="match status" value="1"/>
</dbReference>
<evidence type="ECO:0000313" key="3">
    <source>
        <dbReference type="EMBL" id="QMW92185.1"/>
    </source>
</evidence>
<feature type="domain" description="NodB homology" evidence="2">
    <location>
        <begin position="40"/>
        <end position="227"/>
    </location>
</feature>
<proteinExistence type="predicted"/>
<name>A0A6N3A7T6_CLOBU</name>
<keyword evidence="1" id="KW-0732">Signal</keyword>
<dbReference type="PANTHER" id="PTHR10587">
    <property type="entry name" value="GLYCOSYL TRANSFERASE-RELATED"/>
    <property type="match status" value="1"/>
</dbReference>
<dbReference type="InterPro" id="IPR002509">
    <property type="entry name" value="NODB_dom"/>
</dbReference>
<accession>A0A6N3A7T6</accession>
<gene>
    <name evidence="4" type="primary">pgdA_2</name>
    <name evidence="4" type="ORF">CBLFYP62_00963</name>
    <name evidence="3" type="ORF">FF104_14715</name>
</gene>